<sequence>MTRSIKPPLKYSGTGLGGLLIHLPNYGVVVCKECRFAIQPSAFSSHLQNHRILRSERRGILDQLFSLHLSPPDHVRVPASDSPRIAELPVFSGFKCDTPDCNYACTSVKRMYQHWSEVHDEPDSKAIKCREARLQTFFRGNKIRYFEIEGPKGSQCSAQKETRLAIKRPCLPSPADSADEAPDEIQAPPLDYQSLLYMHHYTRHSGLFLNRGNESINFWVDTIVLEAYKHPFLMYGILCVSAIDKARKTTAHTERRNHLQASAAYCAGAISGYRAAVACPTRDNSTAVVACSRLLGQQEVTRDLIKFEEMNYNFTIEDIVEHLVLLRGCSDLMLQLQSTLPPDSLFRLPEQVRSGLRQIEGNDNTTMPSNPGCIPANTWLILNTLEARLKAVGLLPESEAPMIRRIINLLARSASHAYDAKEDDSGWAGWNAVEGWLRSPIVSDELVPAMREVRPAALVVFISWAMLLLKRIEISYDWMTGLSVWFVRVAMKVGQSTEVEDLVREIYKFD</sequence>
<dbReference type="InterPro" id="IPR022698">
    <property type="entry name" value="OrsD"/>
</dbReference>
<dbReference type="InterPro" id="IPR052400">
    <property type="entry name" value="Zn2-C6_fungal_TF"/>
</dbReference>
<organism evidence="2 3">
    <name type="scientific">Xylaria flabelliformis</name>
    <dbReference type="NCBI Taxonomy" id="2512241"/>
    <lineage>
        <taxon>Eukaryota</taxon>
        <taxon>Fungi</taxon>
        <taxon>Dikarya</taxon>
        <taxon>Ascomycota</taxon>
        <taxon>Pezizomycotina</taxon>
        <taxon>Sordariomycetes</taxon>
        <taxon>Xylariomycetidae</taxon>
        <taxon>Xylariales</taxon>
        <taxon>Xylariaceae</taxon>
        <taxon>Xylaria</taxon>
    </lineage>
</organism>
<dbReference type="SMART" id="SM00355">
    <property type="entry name" value="ZnF_C2H2"/>
    <property type="match status" value="2"/>
</dbReference>
<evidence type="ECO:0000313" key="3">
    <source>
        <dbReference type="Proteomes" id="UP000319160"/>
    </source>
</evidence>
<dbReference type="PROSITE" id="PS00028">
    <property type="entry name" value="ZINC_FINGER_C2H2_1"/>
    <property type="match status" value="1"/>
</dbReference>
<evidence type="ECO:0000259" key="1">
    <source>
        <dbReference type="PROSITE" id="PS00028"/>
    </source>
</evidence>
<gene>
    <name evidence="2" type="ORF">FHL15_001949</name>
</gene>
<dbReference type="Proteomes" id="UP000319160">
    <property type="component" value="Unassembled WGS sequence"/>
</dbReference>
<keyword evidence="3" id="KW-1185">Reference proteome</keyword>
<dbReference type="OrthoDB" id="416217at2759"/>
<evidence type="ECO:0000313" key="2">
    <source>
        <dbReference type="EMBL" id="TRX97155.1"/>
    </source>
</evidence>
<protein>
    <recommendedName>
        <fullName evidence="1">C2H2-type domain-containing protein</fullName>
    </recommendedName>
</protein>
<dbReference type="PANTHER" id="PTHR47657">
    <property type="entry name" value="STEROL REGULATORY ELEMENT-BINDING PROTEIN ECM22"/>
    <property type="match status" value="1"/>
</dbReference>
<dbReference type="PANTHER" id="PTHR47657:SF7">
    <property type="entry name" value="STEROL REGULATORY ELEMENT-BINDING PROTEIN ECM22"/>
    <property type="match status" value="1"/>
</dbReference>
<dbReference type="Pfam" id="PF12013">
    <property type="entry name" value="OrsD"/>
    <property type="match status" value="1"/>
</dbReference>
<dbReference type="EMBL" id="VFLP01000007">
    <property type="protein sequence ID" value="TRX97155.1"/>
    <property type="molecule type" value="Genomic_DNA"/>
</dbReference>
<comment type="caution">
    <text evidence="2">The sequence shown here is derived from an EMBL/GenBank/DDBJ whole genome shotgun (WGS) entry which is preliminary data.</text>
</comment>
<name>A0A553IAC7_9PEZI</name>
<reference evidence="3" key="1">
    <citation type="submission" date="2019-06" db="EMBL/GenBank/DDBJ databases">
        <title>Draft genome sequence of the griseofulvin-producing fungus Xylaria cubensis strain G536.</title>
        <authorList>
            <person name="Mead M.E."/>
            <person name="Raja H.A."/>
            <person name="Steenwyk J.L."/>
            <person name="Knowles S.L."/>
            <person name="Oberlies N.H."/>
            <person name="Rokas A."/>
        </authorList>
    </citation>
    <scope>NUCLEOTIDE SEQUENCE [LARGE SCALE GENOMIC DNA]</scope>
    <source>
        <strain evidence="3">G536</strain>
    </source>
</reference>
<proteinExistence type="predicted"/>
<dbReference type="AlphaFoldDB" id="A0A553IAC7"/>
<accession>A0A553IAC7</accession>
<feature type="domain" description="C2H2-type" evidence="1">
    <location>
        <begin position="96"/>
        <end position="119"/>
    </location>
</feature>
<dbReference type="InterPro" id="IPR013087">
    <property type="entry name" value="Znf_C2H2_type"/>
</dbReference>
<dbReference type="STRING" id="2512241.A0A553IAC7"/>
<dbReference type="GO" id="GO:0000981">
    <property type="term" value="F:DNA-binding transcription factor activity, RNA polymerase II-specific"/>
    <property type="evidence" value="ECO:0007669"/>
    <property type="project" value="TreeGrafter"/>
</dbReference>